<name>A0ABR7S1W8_AQUAC</name>
<dbReference type="Pfam" id="PF20277">
    <property type="entry name" value="CTD11"/>
    <property type="match status" value="1"/>
</dbReference>
<dbReference type="InterPro" id="IPR046921">
    <property type="entry name" value="ABC-3C_CTD11"/>
</dbReference>
<protein>
    <recommendedName>
        <fullName evidence="5">HNH endonuclease</fullName>
    </recommendedName>
</protein>
<keyword evidence="4" id="KW-1185">Reference proteome</keyword>
<gene>
    <name evidence="3" type="ORF">A9179_14920</name>
</gene>
<evidence type="ECO:0008006" key="5">
    <source>
        <dbReference type="Google" id="ProtNLM"/>
    </source>
</evidence>
<feature type="domain" description="ABC-three component systems C-terminal" evidence="2">
    <location>
        <begin position="118"/>
        <end position="251"/>
    </location>
</feature>
<evidence type="ECO:0000313" key="4">
    <source>
        <dbReference type="Proteomes" id="UP000744555"/>
    </source>
</evidence>
<evidence type="ECO:0000259" key="2">
    <source>
        <dbReference type="Pfam" id="PF20277"/>
    </source>
</evidence>
<dbReference type="Proteomes" id="UP000744555">
    <property type="component" value="Unassembled WGS sequence"/>
</dbReference>
<organism evidence="3 4">
    <name type="scientific">Aquipseudomonas alcaligenes</name>
    <name type="common">Pseudomonas alcaligenes</name>
    <dbReference type="NCBI Taxonomy" id="43263"/>
    <lineage>
        <taxon>Bacteria</taxon>
        <taxon>Pseudomonadati</taxon>
        <taxon>Pseudomonadota</taxon>
        <taxon>Gammaproteobacteria</taxon>
        <taxon>Pseudomonadales</taxon>
        <taxon>Pseudomonadaceae</taxon>
        <taxon>Aquipseudomonas</taxon>
    </lineage>
</organism>
<accession>A0ABR7S1W8</accession>
<evidence type="ECO:0000259" key="1">
    <source>
        <dbReference type="Pfam" id="PF13391"/>
    </source>
</evidence>
<dbReference type="RefSeq" id="WP_187807060.1">
    <property type="nucleotide sequence ID" value="NZ_LZEU01000001.1"/>
</dbReference>
<comment type="caution">
    <text evidence="3">The sequence shown here is derived from an EMBL/GenBank/DDBJ whole genome shotgun (WGS) entry which is preliminary data.</text>
</comment>
<sequence length="252" mass="29446">MPTKKRKGFSENINIMLVGEVSGKCPKCRKPLMYEKAKTSNKRYELAHIYPLNPTPKELELLKDEFRLHENVDHPDNLIALCILCHTEFDNPRTVEGYREMVLLKQSIMERNRQSKLMDDYGIEKEIADIIDALEHISDEDVELSLEPKELSSKIDHTMSRLTTNRIKENVSNYFSFVRKKLQLVEAESPNSSTMLSLQIKTYYLLQKKETQNQQVIFRNIVDWIRHRSGSDSNEASEIIASFFIQNCEIFE</sequence>
<reference evidence="3 4" key="1">
    <citation type="submission" date="2016-06" db="EMBL/GenBank/DDBJ databases">
        <authorList>
            <person name="Ramos C."/>
            <person name="Pintado A."/>
            <person name="Crespo-Gomez J.I."/>
        </authorList>
    </citation>
    <scope>NUCLEOTIDE SEQUENCE [LARGE SCALE GENOMIC DNA]</scope>
    <source>
        <strain evidence="3 4">AVO110</strain>
    </source>
</reference>
<dbReference type="EMBL" id="LZEU01000001">
    <property type="protein sequence ID" value="MBC9251562.1"/>
    <property type="molecule type" value="Genomic_DNA"/>
</dbReference>
<dbReference type="Pfam" id="PF13391">
    <property type="entry name" value="HNH_2"/>
    <property type="match status" value="1"/>
</dbReference>
<feature type="domain" description="HNH nuclease" evidence="1">
    <location>
        <begin position="44"/>
        <end position="92"/>
    </location>
</feature>
<evidence type="ECO:0000313" key="3">
    <source>
        <dbReference type="EMBL" id="MBC9251562.1"/>
    </source>
</evidence>
<dbReference type="InterPro" id="IPR003615">
    <property type="entry name" value="HNH_nuc"/>
</dbReference>
<proteinExistence type="predicted"/>